<protein>
    <submittedName>
        <fullName evidence="2">RNA-binding protein</fullName>
    </submittedName>
</protein>
<feature type="region of interest" description="Disordered" evidence="1">
    <location>
        <begin position="28"/>
        <end position="62"/>
    </location>
</feature>
<organism evidence="2 3">
    <name type="scientific">Bosea eneae</name>
    <dbReference type="NCBI Taxonomy" id="151454"/>
    <lineage>
        <taxon>Bacteria</taxon>
        <taxon>Pseudomonadati</taxon>
        <taxon>Pseudomonadota</taxon>
        <taxon>Alphaproteobacteria</taxon>
        <taxon>Hyphomicrobiales</taxon>
        <taxon>Boseaceae</taxon>
        <taxon>Bosea</taxon>
    </lineage>
</organism>
<evidence type="ECO:0000313" key="3">
    <source>
        <dbReference type="Proteomes" id="UP001596053"/>
    </source>
</evidence>
<feature type="compositionally biased region" description="Basic and acidic residues" evidence="1">
    <location>
        <begin position="52"/>
        <end position="62"/>
    </location>
</feature>
<accession>A0ABW0J1K5</accession>
<reference evidence="3" key="1">
    <citation type="journal article" date="2019" name="Int. J. Syst. Evol. Microbiol.">
        <title>The Global Catalogue of Microorganisms (GCM) 10K type strain sequencing project: providing services to taxonomists for standard genome sequencing and annotation.</title>
        <authorList>
            <consortium name="The Broad Institute Genomics Platform"/>
            <consortium name="The Broad Institute Genome Sequencing Center for Infectious Disease"/>
            <person name="Wu L."/>
            <person name="Ma J."/>
        </authorList>
    </citation>
    <scope>NUCLEOTIDE SEQUENCE [LARGE SCALE GENOMIC DNA]</scope>
    <source>
        <strain evidence="3">NCAIM B.01391</strain>
    </source>
</reference>
<dbReference type="RefSeq" id="WP_068177407.1">
    <property type="nucleotide sequence ID" value="NZ_JBHSLW010000088.1"/>
</dbReference>
<evidence type="ECO:0000313" key="2">
    <source>
        <dbReference type="EMBL" id="MFC5423635.1"/>
    </source>
</evidence>
<keyword evidence="3" id="KW-1185">Reference proteome</keyword>
<name>A0ABW0J1K5_9HYPH</name>
<comment type="caution">
    <text evidence="2">The sequence shown here is derived from an EMBL/GenBank/DDBJ whole genome shotgun (WGS) entry which is preliminary data.</text>
</comment>
<gene>
    <name evidence="2" type="ORF">ACFPOB_29265</name>
</gene>
<proteinExistence type="predicted"/>
<dbReference type="EMBL" id="JBHSLW010000088">
    <property type="protein sequence ID" value="MFC5423635.1"/>
    <property type="molecule type" value="Genomic_DNA"/>
</dbReference>
<evidence type="ECO:0000256" key="1">
    <source>
        <dbReference type="SAM" id="MobiDB-lite"/>
    </source>
</evidence>
<dbReference type="Proteomes" id="UP001596053">
    <property type="component" value="Unassembled WGS sequence"/>
</dbReference>
<sequence length="73" mass="7680">MPKGPKGEKRPADVIGNAVHIMQIATGEVEDTTPDDGKDKAAQALGAKGGRKRADSMSPERRAEIAKVVAAKR</sequence>